<dbReference type="SUPFAM" id="SSF55729">
    <property type="entry name" value="Acyl-CoA N-acyltransferases (Nat)"/>
    <property type="match status" value="1"/>
</dbReference>
<evidence type="ECO:0000259" key="2">
    <source>
        <dbReference type="PROSITE" id="PS51186"/>
    </source>
</evidence>
<evidence type="ECO:0000256" key="1">
    <source>
        <dbReference type="SAM" id="MobiDB-lite"/>
    </source>
</evidence>
<dbReference type="Pfam" id="PF00583">
    <property type="entry name" value="Acetyltransf_1"/>
    <property type="match status" value="1"/>
</dbReference>
<keyword evidence="4" id="KW-1185">Reference proteome</keyword>
<organism evidence="3 4">
    <name type="scientific">Kitasatospora purpeofusca</name>
    <dbReference type="NCBI Taxonomy" id="67352"/>
    <lineage>
        <taxon>Bacteria</taxon>
        <taxon>Bacillati</taxon>
        <taxon>Actinomycetota</taxon>
        <taxon>Actinomycetes</taxon>
        <taxon>Kitasatosporales</taxon>
        <taxon>Streptomycetaceae</taxon>
        <taxon>Kitasatospora</taxon>
    </lineage>
</organism>
<accession>A0ABZ1UF50</accession>
<reference evidence="3" key="1">
    <citation type="submission" date="2022-10" db="EMBL/GenBank/DDBJ databases">
        <title>The complete genomes of actinobacterial strains from the NBC collection.</title>
        <authorList>
            <person name="Joergensen T.S."/>
            <person name="Alvarez Arevalo M."/>
            <person name="Sterndorff E.B."/>
            <person name="Faurdal D."/>
            <person name="Vuksanovic O."/>
            <person name="Mourched A.-S."/>
            <person name="Charusanti P."/>
            <person name="Shaw S."/>
            <person name="Blin K."/>
            <person name="Weber T."/>
        </authorList>
    </citation>
    <scope>NUCLEOTIDE SEQUENCE</scope>
    <source>
        <strain evidence="3">NBC_00222</strain>
    </source>
</reference>
<gene>
    <name evidence="3" type="ORF">OHA16_26190</name>
</gene>
<evidence type="ECO:0000313" key="4">
    <source>
        <dbReference type="Proteomes" id="UP001432222"/>
    </source>
</evidence>
<feature type="region of interest" description="Disordered" evidence="1">
    <location>
        <begin position="96"/>
        <end position="119"/>
    </location>
</feature>
<protein>
    <submittedName>
        <fullName evidence="3">GNAT family N-acetyltransferase</fullName>
    </submittedName>
</protein>
<dbReference type="Gene3D" id="3.40.630.30">
    <property type="match status" value="1"/>
</dbReference>
<dbReference type="PROSITE" id="PS51186">
    <property type="entry name" value="GNAT"/>
    <property type="match status" value="1"/>
</dbReference>
<feature type="compositionally biased region" description="Basic and acidic residues" evidence="1">
    <location>
        <begin position="99"/>
        <end position="111"/>
    </location>
</feature>
<dbReference type="CDD" id="cd04301">
    <property type="entry name" value="NAT_SF"/>
    <property type="match status" value="1"/>
</dbReference>
<feature type="region of interest" description="Disordered" evidence="1">
    <location>
        <begin position="269"/>
        <end position="300"/>
    </location>
</feature>
<proteinExistence type="predicted"/>
<dbReference type="RefSeq" id="WP_328959391.1">
    <property type="nucleotide sequence ID" value="NZ_CP108110.1"/>
</dbReference>
<name>A0ABZ1UF50_9ACTN</name>
<dbReference type="InterPro" id="IPR000182">
    <property type="entry name" value="GNAT_dom"/>
</dbReference>
<sequence>MEGYYDAVPRSSARVEDFGPLSLFVAEGAGWPYYARPALGHEGPAVTAEDVRRVRARQRELGLPEAFEWVAEHDPLLRAAVEEAGLTVHEHPLLVLDPQDEHPDGGGHGDGDTAGPDGVSVRVLAADDPALAEALAVPHLAFGEPGTGVGSAGPAELAVRAEELKADGTAERLAGRITAGRTALAAAFGDGAALCAGQHNPVGEVTEVAGVGTLPSARRRGLAQAVTAALVAHARAGGVRTVFLSAADEDVARIYRRAGFRSFATALIAEPGAEPETGPGTEAGTEADATTTAEPGAGSH</sequence>
<dbReference type="Proteomes" id="UP001432222">
    <property type="component" value="Chromosome"/>
</dbReference>
<evidence type="ECO:0000313" key="3">
    <source>
        <dbReference type="EMBL" id="WUQ88949.1"/>
    </source>
</evidence>
<feature type="domain" description="N-acetyltransferase" evidence="2">
    <location>
        <begin position="121"/>
        <end position="288"/>
    </location>
</feature>
<dbReference type="EMBL" id="CP108110">
    <property type="protein sequence ID" value="WUQ88949.1"/>
    <property type="molecule type" value="Genomic_DNA"/>
</dbReference>
<dbReference type="InterPro" id="IPR016181">
    <property type="entry name" value="Acyl_CoA_acyltransferase"/>
</dbReference>